<dbReference type="Gene3D" id="1.10.1200.10">
    <property type="entry name" value="ACP-like"/>
    <property type="match status" value="1"/>
</dbReference>
<dbReference type="GO" id="GO:0071770">
    <property type="term" value="P:DIM/DIP cell wall layer assembly"/>
    <property type="evidence" value="ECO:0007669"/>
    <property type="project" value="TreeGrafter"/>
</dbReference>
<dbReference type="PANTHER" id="PTHR43775">
    <property type="entry name" value="FATTY ACID SYNTHASE"/>
    <property type="match status" value="1"/>
</dbReference>
<sequence>MSYLNAFIDKVSSQSISDEQVLDVIRQLHESVQQPTPVAPGSISEQQVLAELTGFLAATLQLDQGDIEPDRSLADYGFNSISLTEFSQRIGTHFQGLKLAPSTFMEHPSLSALARHIAPKTGLGQAPAATPEHLEHVVADQLQRYFHEHAHLAGATVQPIVRAVRPSSGQGPRKHASTGLQRPHETSALHEDIAIIGMAARLPKSDSLGDFWRRLVADEPFISEVPADRWDWRAIFGDIDSPDKTDCYHGAFIDDVRGFDPLHFNISPREAALIDPQHRLMLQAVWEVLETAGYQRDQLRQQKIGVFLGIERKDYADLIRASGVAIDGHLNTGNAHAMLVNRIAHYFDWKGPVSTVDAACTSSFVAIDRAITALRTGQAQAAIAGGVNLVLSPEVNIYNRKLGLFTGDGIVRPFDKQANGHFFSDGLGVVMLKRLSLAERDNDTILGVIKGLSVRHGGKSLYLTAPNAQIHCETIAEALEQAGLRPEDIDYIEAQGTANPMADEVELNAFDKVFKGCASKPGFGTLKGQLGHFSGASGVISLIKSLLALKHDTLIKIANLRHFNWDTGQGDFACEPVLQTGAWAPKALDGQRQPRHIGIHNFGFGGVTGHMVLGEYLSPESHAVSPAAAGEQAILLSARTADQLVQAARRLLAHLQSAAAGDLSLQEIACTLQTGREHFEHRAVIFADSLAVLAERLQGLLSGKEEASAFLTRDLETGKDVRQLFASPEMHCVVQQWLDERNPRGLGRIWVAGVAVDWQRLYAGQPALKKAQLPTYPFARHSLWIPQAPASRPDDVPLASILQHNVSTLRAQKYRSDFTGHELWFVERGADQSRRFVELAHLHMVIQATRQAAEVAPDEPVRLLLRDIIFPHPLWVNQQPVAVELTLAPGENDLIDYRVSSLGEAGLHIHGQALFQPRQPIAALDVTACSGEPGWHAVAQPAAVLVQLSGLLARAQACDSHALTLLSVDEVIVNDVLDKAAWLWLHPSDNDFAQVEMPSTVSRLDVDICDAAGEVLMQLRDVVCSHAETLDAHEVPAPVSMPQQIKGMIPTLNGTGAMTTVLSACSQLFVESAASSAGEVMDMGCAYGVATIAALERGARVLAVDIEEQHLTILAGNVAPRLRGRLSTRAGALPDMDFAPGRFQAIHAARVLHFLPPEAFRESIRKMARWLVPGGRLFLICDSPYFPHWAARVDEYERLNAQGDEWPGYIADIAGYFHSRARAGAANAIDSGSHASDALNGTPLINLVDPEILARECRLAGLLVEEAGYEGLAIDYDGQAATDGLEHASVIALKPHA</sequence>
<dbReference type="Pfam" id="PF00550">
    <property type="entry name" value="PP-binding"/>
    <property type="match status" value="1"/>
</dbReference>
<keyword evidence="2" id="KW-0596">Phosphopantetheine</keyword>
<dbReference type="EMBL" id="CP027753">
    <property type="protein sequence ID" value="AZE49484.1"/>
    <property type="molecule type" value="Genomic_DNA"/>
</dbReference>
<dbReference type="GO" id="GO:0004314">
    <property type="term" value="F:[acyl-carrier-protein] S-malonyltransferase activity"/>
    <property type="evidence" value="ECO:0007669"/>
    <property type="project" value="UniProtKB-EC"/>
</dbReference>
<dbReference type="InterPro" id="IPR016039">
    <property type="entry name" value="Thiolase-like"/>
</dbReference>
<proteinExistence type="predicted"/>
<dbReference type="PROSITE" id="PS00606">
    <property type="entry name" value="KS3_1"/>
    <property type="match status" value="1"/>
</dbReference>
<evidence type="ECO:0000259" key="6">
    <source>
        <dbReference type="PROSITE" id="PS50075"/>
    </source>
</evidence>
<dbReference type="Pfam" id="PF13649">
    <property type="entry name" value="Methyltransf_25"/>
    <property type="match status" value="1"/>
</dbReference>
<dbReference type="PANTHER" id="PTHR43775:SF37">
    <property type="entry name" value="SI:DKEY-61P9.11"/>
    <property type="match status" value="1"/>
</dbReference>
<evidence type="ECO:0000256" key="4">
    <source>
        <dbReference type="ARBA" id="ARBA00022679"/>
    </source>
</evidence>
<evidence type="ECO:0000313" key="9">
    <source>
        <dbReference type="Proteomes" id="UP000268048"/>
    </source>
</evidence>
<dbReference type="Gene3D" id="3.10.129.110">
    <property type="entry name" value="Polyketide synthase dehydratase"/>
    <property type="match status" value="1"/>
</dbReference>
<feature type="domain" description="Carrier" evidence="6">
    <location>
        <begin position="39"/>
        <end position="121"/>
    </location>
</feature>
<dbReference type="InterPro" id="IPR020841">
    <property type="entry name" value="PKS_Beta-ketoAc_synthase_dom"/>
</dbReference>
<dbReference type="InterPro" id="IPR029063">
    <property type="entry name" value="SAM-dependent_MTases_sf"/>
</dbReference>
<dbReference type="SUPFAM" id="SSF53335">
    <property type="entry name" value="S-adenosyl-L-methionine-dependent methyltransferases"/>
    <property type="match status" value="1"/>
</dbReference>
<dbReference type="SUPFAM" id="SSF53901">
    <property type="entry name" value="Thiolase-like"/>
    <property type="match status" value="1"/>
</dbReference>
<dbReference type="InterPro" id="IPR009081">
    <property type="entry name" value="PP-bd_ACP"/>
</dbReference>
<dbReference type="InterPro" id="IPR036736">
    <property type="entry name" value="ACP-like_sf"/>
</dbReference>
<dbReference type="InterPro" id="IPR050091">
    <property type="entry name" value="PKS_NRPS_Biosynth_Enz"/>
</dbReference>
<dbReference type="UniPathway" id="UPA00094"/>
<dbReference type="GO" id="GO:0005737">
    <property type="term" value="C:cytoplasm"/>
    <property type="evidence" value="ECO:0007669"/>
    <property type="project" value="TreeGrafter"/>
</dbReference>
<evidence type="ECO:0000256" key="2">
    <source>
        <dbReference type="ARBA" id="ARBA00022450"/>
    </source>
</evidence>
<dbReference type="Pfam" id="PF00109">
    <property type="entry name" value="ketoacyl-synt"/>
    <property type="match status" value="1"/>
</dbReference>
<dbReference type="InterPro" id="IPR041698">
    <property type="entry name" value="Methyltransf_25"/>
</dbReference>
<keyword evidence="8" id="KW-0012">Acyltransferase</keyword>
<protein>
    <submittedName>
        <fullName evidence="8">Malonyl CoA-acyl carrier protein transacylase</fullName>
        <ecNumber evidence="8">2.3.1.39</ecNumber>
    </submittedName>
</protein>
<reference evidence="8 9" key="1">
    <citation type="submission" date="2018-03" db="EMBL/GenBank/DDBJ databases">
        <title>Diversity of phytobeneficial traits revealed by whole-genome analysis of worldwide-isolated phenazine-producing Pseudomonas spp.</title>
        <authorList>
            <person name="Biessy A."/>
            <person name="Novinscak A."/>
            <person name="Blom J."/>
            <person name="Leger G."/>
            <person name="Thomashow L.S."/>
            <person name="Cazorla F.M."/>
            <person name="Josic D."/>
            <person name="Filion M."/>
        </authorList>
    </citation>
    <scope>NUCLEOTIDE SEQUENCE [LARGE SCALE GENOMIC DNA]</scope>
    <source>
        <strain evidence="8 9">B25</strain>
    </source>
</reference>
<feature type="region of interest" description="Disordered" evidence="5">
    <location>
        <begin position="165"/>
        <end position="185"/>
    </location>
</feature>
<dbReference type="RefSeq" id="WP_124321196.1">
    <property type="nucleotide sequence ID" value="NZ_CP027753.1"/>
</dbReference>
<dbReference type="InterPro" id="IPR014030">
    <property type="entry name" value="Ketoacyl_synth_N"/>
</dbReference>
<dbReference type="Pfam" id="PF02801">
    <property type="entry name" value="Ketoacyl-synt_C"/>
    <property type="match status" value="1"/>
</dbReference>
<dbReference type="CDD" id="cd02440">
    <property type="entry name" value="AdoMet_MTases"/>
    <property type="match status" value="1"/>
</dbReference>
<dbReference type="GO" id="GO:0005886">
    <property type="term" value="C:plasma membrane"/>
    <property type="evidence" value="ECO:0007669"/>
    <property type="project" value="TreeGrafter"/>
</dbReference>
<dbReference type="Proteomes" id="UP000268048">
    <property type="component" value="Chromosome"/>
</dbReference>
<dbReference type="GO" id="GO:0004312">
    <property type="term" value="F:fatty acid synthase activity"/>
    <property type="evidence" value="ECO:0007669"/>
    <property type="project" value="TreeGrafter"/>
</dbReference>
<dbReference type="InterPro" id="IPR020806">
    <property type="entry name" value="PKS_PP-bd"/>
</dbReference>
<comment type="pathway">
    <text evidence="1">Lipid metabolism; fatty acid biosynthesis.</text>
</comment>
<name>A0A3G7TQV7_9PSED</name>
<keyword evidence="4 8" id="KW-0808">Transferase</keyword>
<dbReference type="GO" id="GO:0004315">
    <property type="term" value="F:3-oxoacyl-[acyl-carrier-protein] synthase activity"/>
    <property type="evidence" value="ECO:0007669"/>
    <property type="project" value="InterPro"/>
</dbReference>
<dbReference type="GO" id="GO:0006633">
    <property type="term" value="P:fatty acid biosynthetic process"/>
    <property type="evidence" value="ECO:0007669"/>
    <property type="project" value="UniProtKB-UniPathway"/>
</dbReference>
<evidence type="ECO:0000256" key="3">
    <source>
        <dbReference type="ARBA" id="ARBA00022553"/>
    </source>
</evidence>
<dbReference type="CDD" id="cd00833">
    <property type="entry name" value="PKS"/>
    <property type="match status" value="1"/>
</dbReference>
<dbReference type="PROSITE" id="PS50075">
    <property type="entry name" value="CARRIER"/>
    <property type="match status" value="1"/>
</dbReference>
<gene>
    <name evidence="8" type="ORF">C4K04_3814</name>
</gene>
<dbReference type="Pfam" id="PF22621">
    <property type="entry name" value="CurL-like_PKS_C"/>
    <property type="match status" value="1"/>
</dbReference>
<dbReference type="InterPro" id="IPR014031">
    <property type="entry name" value="Ketoacyl_synth_C"/>
</dbReference>
<dbReference type="InterPro" id="IPR042104">
    <property type="entry name" value="PKS_dehydratase_sf"/>
</dbReference>
<feature type="domain" description="Ketosynthase family 3 (KS3)" evidence="7">
    <location>
        <begin position="190"/>
        <end position="615"/>
    </location>
</feature>
<dbReference type="InterPro" id="IPR018201">
    <property type="entry name" value="Ketoacyl_synth_AS"/>
</dbReference>
<dbReference type="Gene3D" id="3.40.47.10">
    <property type="match status" value="1"/>
</dbReference>
<dbReference type="Gene3D" id="1.10.1240.100">
    <property type="match status" value="1"/>
</dbReference>
<dbReference type="PROSITE" id="PS52004">
    <property type="entry name" value="KS3_2"/>
    <property type="match status" value="1"/>
</dbReference>
<evidence type="ECO:0000313" key="8">
    <source>
        <dbReference type="EMBL" id="AZE49484.1"/>
    </source>
</evidence>
<organism evidence="8 9">
    <name type="scientific">Pseudomonas chlororaphis</name>
    <dbReference type="NCBI Taxonomy" id="587753"/>
    <lineage>
        <taxon>Bacteria</taxon>
        <taxon>Pseudomonadati</taxon>
        <taxon>Pseudomonadota</taxon>
        <taxon>Gammaproteobacteria</taxon>
        <taxon>Pseudomonadales</taxon>
        <taxon>Pseudomonadaceae</taxon>
        <taxon>Pseudomonas</taxon>
    </lineage>
</organism>
<dbReference type="SMART" id="SM00825">
    <property type="entry name" value="PKS_KS"/>
    <property type="match status" value="1"/>
</dbReference>
<evidence type="ECO:0000256" key="5">
    <source>
        <dbReference type="SAM" id="MobiDB-lite"/>
    </source>
</evidence>
<dbReference type="SMART" id="SM01294">
    <property type="entry name" value="PKS_PP_betabranch"/>
    <property type="match status" value="1"/>
</dbReference>
<dbReference type="EC" id="2.3.1.39" evidence="8"/>
<dbReference type="Gene3D" id="3.40.50.150">
    <property type="entry name" value="Vaccinia Virus protein VP39"/>
    <property type="match status" value="1"/>
</dbReference>
<accession>A0A3G7TQV7</accession>
<evidence type="ECO:0000259" key="7">
    <source>
        <dbReference type="PROSITE" id="PS52004"/>
    </source>
</evidence>
<dbReference type="GO" id="GO:0031177">
    <property type="term" value="F:phosphopantetheine binding"/>
    <property type="evidence" value="ECO:0007669"/>
    <property type="project" value="InterPro"/>
</dbReference>
<evidence type="ECO:0000256" key="1">
    <source>
        <dbReference type="ARBA" id="ARBA00005194"/>
    </source>
</evidence>
<dbReference type="SMART" id="SM00823">
    <property type="entry name" value="PKS_PP"/>
    <property type="match status" value="1"/>
</dbReference>
<keyword evidence="3" id="KW-0597">Phosphoprotein</keyword>
<dbReference type="SUPFAM" id="SSF47336">
    <property type="entry name" value="ACP-like"/>
    <property type="match status" value="1"/>
</dbReference>